<gene>
    <name evidence="1" type="ORF">OEZ71_18720</name>
</gene>
<dbReference type="EMBL" id="JAOWKZ010000005">
    <property type="protein sequence ID" value="MCV2874335.1"/>
    <property type="molecule type" value="Genomic_DNA"/>
</dbReference>
<dbReference type="RefSeq" id="WP_263741614.1">
    <property type="nucleotide sequence ID" value="NZ_JAOWKZ010000005.1"/>
</dbReference>
<keyword evidence="2" id="KW-1185">Reference proteome</keyword>
<dbReference type="Proteomes" id="UP001652564">
    <property type="component" value="Unassembled WGS sequence"/>
</dbReference>
<reference evidence="1 2" key="1">
    <citation type="submission" date="2022-10" db="EMBL/GenBank/DDBJ databases">
        <title>Defluviimonas sp. nov., isolated from ocean surface sediments.</title>
        <authorList>
            <person name="He W."/>
            <person name="Wang L."/>
            <person name="Zhang D.-F."/>
        </authorList>
    </citation>
    <scope>NUCLEOTIDE SEQUENCE [LARGE SCALE GENOMIC DNA]</scope>
    <source>
        <strain evidence="1 2">WL0050</strain>
    </source>
</reference>
<evidence type="ECO:0000313" key="2">
    <source>
        <dbReference type="Proteomes" id="UP001652564"/>
    </source>
</evidence>
<evidence type="ECO:0000313" key="1">
    <source>
        <dbReference type="EMBL" id="MCV2874335.1"/>
    </source>
</evidence>
<sequence length="130" mass="13962">MGLARRSVFTGAIGCLVSPAFARETPLKIVEICLEATHHPVKTQIGLACLATIGVDNAVELAKAQMSGCGSLSSLRQKWREDFKKGQIQAVDEWQLARTEIAVLAVGAALRSGLLNSEMVANGWRLNRSS</sequence>
<name>A0ABT2ZT53_9RHOB</name>
<protein>
    <submittedName>
        <fullName evidence="1">Uncharacterized protein</fullName>
    </submittedName>
</protein>
<organism evidence="1 2">
    <name type="scientific">Albidovulum litorale</name>
    <dbReference type="NCBI Taxonomy" id="2984134"/>
    <lineage>
        <taxon>Bacteria</taxon>
        <taxon>Pseudomonadati</taxon>
        <taxon>Pseudomonadota</taxon>
        <taxon>Alphaproteobacteria</taxon>
        <taxon>Rhodobacterales</taxon>
        <taxon>Paracoccaceae</taxon>
        <taxon>Albidovulum</taxon>
    </lineage>
</organism>
<accession>A0ABT2ZT53</accession>
<comment type="caution">
    <text evidence="1">The sequence shown here is derived from an EMBL/GenBank/DDBJ whole genome shotgun (WGS) entry which is preliminary data.</text>
</comment>
<proteinExistence type="predicted"/>